<dbReference type="SUPFAM" id="SSF55729">
    <property type="entry name" value="Acyl-CoA N-acyltransferases (Nat)"/>
    <property type="match status" value="1"/>
</dbReference>
<dbReference type="Gene3D" id="3.40.630.30">
    <property type="match status" value="1"/>
</dbReference>
<keyword evidence="2" id="KW-1185">Reference proteome</keyword>
<reference evidence="1 2" key="1">
    <citation type="submission" date="2018-06" db="EMBL/GenBank/DDBJ databases">
        <title>Genomic Encyclopedia of Archaeal and Bacterial Type Strains, Phase II (KMG-II): from individual species to whole genera.</title>
        <authorList>
            <person name="Goeker M."/>
        </authorList>
    </citation>
    <scope>NUCLEOTIDE SEQUENCE [LARGE SCALE GENOMIC DNA]</scope>
    <source>
        <strain evidence="1 2">DSM 24464</strain>
    </source>
</reference>
<evidence type="ECO:0000313" key="2">
    <source>
        <dbReference type="Proteomes" id="UP000248703"/>
    </source>
</evidence>
<gene>
    <name evidence="1" type="ORF">LY08_01926</name>
</gene>
<evidence type="ECO:0000313" key="1">
    <source>
        <dbReference type="EMBL" id="RAJ13409.1"/>
    </source>
</evidence>
<dbReference type="AlphaFoldDB" id="A0A327R9C3"/>
<dbReference type="EMBL" id="QLLO01000006">
    <property type="protein sequence ID" value="RAJ13409.1"/>
    <property type="molecule type" value="Genomic_DNA"/>
</dbReference>
<organism evidence="1 2">
    <name type="scientific">Olleya aquimaris</name>
    <dbReference type="NCBI Taxonomy" id="639310"/>
    <lineage>
        <taxon>Bacteria</taxon>
        <taxon>Pseudomonadati</taxon>
        <taxon>Bacteroidota</taxon>
        <taxon>Flavobacteriia</taxon>
        <taxon>Flavobacteriales</taxon>
        <taxon>Flavobacteriaceae</taxon>
    </lineage>
</organism>
<dbReference type="InterPro" id="IPR016181">
    <property type="entry name" value="Acyl_CoA_acyltransferase"/>
</dbReference>
<accession>A0A327R9C3</accession>
<proteinExistence type="predicted"/>
<protein>
    <submittedName>
        <fullName evidence="1">Uncharacterized protein</fullName>
    </submittedName>
</protein>
<name>A0A327R9C3_9FLAO</name>
<sequence>MFNRDFMEYHKDRFTDHSLLIFKEKKLVAALPANITDGALHSHQGLTYGGLVFTEKLKFNAVVELFKAVLKHLDNDKVATLNIKLLPAIYSSMPNEELDYLMFLVDAKLTRRDALAVIDNSKKINFSKDRKEGYKRGVKHNLIVKEEDSFDVFWNTILVPNLKAKHHANPVHSLDEITALKQSFPKHIRQFNVYKDNVVVAGTTIFETKHVAHSQYISGNINKNELGSLDFLHHYLITKVFKDKRYFDFGISNENKGRQVNQGLQYWKEGFGARTIVQDFYSVETKNYDKLNQVFI</sequence>
<comment type="caution">
    <text evidence="1">The sequence shown here is derived from an EMBL/GenBank/DDBJ whole genome shotgun (WGS) entry which is preliminary data.</text>
</comment>
<dbReference type="Proteomes" id="UP000248703">
    <property type="component" value="Unassembled WGS sequence"/>
</dbReference>